<dbReference type="InterPro" id="IPR050266">
    <property type="entry name" value="AB_hydrolase_sf"/>
</dbReference>
<protein>
    <recommendedName>
        <fullName evidence="1">AB hydrolase-1 domain-containing protein</fullName>
    </recommendedName>
</protein>
<reference evidence="2" key="1">
    <citation type="submission" date="2023-01" db="EMBL/GenBank/DDBJ databases">
        <title>Complete genome sequence of Planctobacterium marinum strain Dej080120_11.</title>
        <authorList>
            <person name="Ueki S."/>
            <person name="Maruyama F."/>
        </authorList>
    </citation>
    <scope>NUCLEOTIDE SEQUENCE</scope>
    <source>
        <strain evidence="2">Dej080120_11</strain>
    </source>
</reference>
<dbReference type="KEGG" id="pmaw:MACH26_37550"/>
<dbReference type="Gene3D" id="3.40.50.1820">
    <property type="entry name" value="alpha/beta hydrolase"/>
    <property type="match status" value="1"/>
</dbReference>
<dbReference type="AlphaFoldDB" id="A0AA48HUI8"/>
<proteinExistence type="predicted"/>
<dbReference type="Proteomes" id="UP001333710">
    <property type="component" value="Chromosome"/>
</dbReference>
<name>A0AA48HUI8_9ALTE</name>
<dbReference type="PANTHER" id="PTHR43798:SF33">
    <property type="entry name" value="HYDROLASE, PUTATIVE (AFU_ORTHOLOGUE AFUA_2G14860)-RELATED"/>
    <property type="match status" value="1"/>
</dbReference>
<evidence type="ECO:0000313" key="2">
    <source>
        <dbReference type="EMBL" id="BDX08234.1"/>
    </source>
</evidence>
<dbReference type="GO" id="GO:0016020">
    <property type="term" value="C:membrane"/>
    <property type="evidence" value="ECO:0007669"/>
    <property type="project" value="TreeGrafter"/>
</dbReference>
<dbReference type="InterPro" id="IPR000073">
    <property type="entry name" value="AB_hydrolase_1"/>
</dbReference>
<dbReference type="EMBL" id="AP027272">
    <property type="protein sequence ID" value="BDX08234.1"/>
    <property type="molecule type" value="Genomic_DNA"/>
</dbReference>
<dbReference type="Pfam" id="PF00561">
    <property type="entry name" value="Abhydrolase_1"/>
    <property type="match status" value="1"/>
</dbReference>
<keyword evidence="3" id="KW-1185">Reference proteome</keyword>
<accession>A0AA48HUI8</accession>
<sequence>MYTRACAYDRSGIMWSEPRLLNQEFSNRVIDELSSLLDASGESAPYLLVGHSLGGAYATLFANKYPSLVAGIILIDSSHPDLESNLDGHFSAEWVEDLEDNLLIWSEPILKNLGLLRITSKYTEHHEPEVDWSATEHKIIEGFRPKSFLALQSEVKALTDILHQLGLNKYIGDIPLIAIDAHLDISAISDSELKKIALSRESLESIFKEQTRMHQDKANWSSDAELLTFKNTRHYIQFQSPEKVDSVIQSMVAKYRMKTANRNSQ</sequence>
<dbReference type="PANTHER" id="PTHR43798">
    <property type="entry name" value="MONOACYLGLYCEROL LIPASE"/>
    <property type="match status" value="1"/>
</dbReference>
<dbReference type="SUPFAM" id="SSF53474">
    <property type="entry name" value="alpha/beta-Hydrolases"/>
    <property type="match status" value="1"/>
</dbReference>
<evidence type="ECO:0000259" key="1">
    <source>
        <dbReference type="Pfam" id="PF00561"/>
    </source>
</evidence>
<evidence type="ECO:0000313" key="3">
    <source>
        <dbReference type="Proteomes" id="UP001333710"/>
    </source>
</evidence>
<organism evidence="2 3">
    <name type="scientific">Planctobacterium marinum</name>
    <dbReference type="NCBI Taxonomy" id="1631968"/>
    <lineage>
        <taxon>Bacteria</taxon>
        <taxon>Pseudomonadati</taxon>
        <taxon>Pseudomonadota</taxon>
        <taxon>Gammaproteobacteria</taxon>
        <taxon>Alteromonadales</taxon>
        <taxon>Alteromonadaceae</taxon>
        <taxon>Planctobacterium</taxon>
    </lineage>
</organism>
<feature type="domain" description="AB hydrolase-1" evidence="1">
    <location>
        <begin position="6"/>
        <end position="140"/>
    </location>
</feature>
<gene>
    <name evidence="2" type="ORF">MACH26_37550</name>
</gene>
<dbReference type="InterPro" id="IPR029058">
    <property type="entry name" value="AB_hydrolase_fold"/>
</dbReference>